<dbReference type="EMBL" id="QMQY01000044">
    <property type="protein sequence ID" value="RLE50823.1"/>
    <property type="molecule type" value="Genomic_DNA"/>
</dbReference>
<evidence type="ECO:0000313" key="3">
    <source>
        <dbReference type="Proteomes" id="UP000281962"/>
    </source>
</evidence>
<dbReference type="Pfam" id="PF13847">
    <property type="entry name" value="Methyltransf_31"/>
    <property type="match status" value="1"/>
</dbReference>
<comment type="caution">
    <text evidence="2">The sequence shown here is derived from an EMBL/GenBank/DDBJ whole genome shotgun (WGS) entry which is preliminary data.</text>
</comment>
<gene>
    <name evidence="2" type="ORF">DRJ21_01370</name>
</gene>
<dbReference type="Proteomes" id="UP000281962">
    <property type="component" value="Unassembled WGS sequence"/>
</dbReference>
<dbReference type="Gene3D" id="3.40.50.150">
    <property type="entry name" value="Vaccinia Virus protein VP39"/>
    <property type="match status" value="1"/>
</dbReference>
<dbReference type="InterPro" id="IPR029063">
    <property type="entry name" value="SAM-dependent_MTases_sf"/>
</dbReference>
<dbReference type="AlphaFoldDB" id="A0A497ETV9"/>
<protein>
    <submittedName>
        <fullName evidence="2">DNA methylase</fullName>
    </submittedName>
</protein>
<dbReference type="PANTHER" id="PTHR23290:SF0">
    <property type="entry name" value="RRNA N6-ADENOSINE-METHYLTRANSFERASE METTL5"/>
    <property type="match status" value="1"/>
</dbReference>
<dbReference type="SUPFAM" id="SSF53335">
    <property type="entry name" value="S-adenosyl-L-methionine-dependent methyltransferases"/>
    <property type="match status" value="1"/>
</dbReference>
<accession>A0A497ETV9</accession>
<dbReference type="GO" id="GO:0008168">
    <property type="term" value="F:methyltransferase activity"/>
    <property type="evidence" value="ECO:0007669"/>
    <property type="project" value="UniProtKB-KW"/>
</dbReference>
<name>A0A497ETV9_9CREN</name>
<proteinExistence type="predicted"/>
<dbReference type="GO" id="GO:0032259">
    <property type="term" value="P:methylation"/>
    <property type="evidence" value="ECO:0007669"/>
    <property type="project" value="UniProtKB-KW"/>
</dbReference>
<sequence length="194" mass="21477">MLEQYTISAKAAAKILWFAARHYDDISGKVVLDFGCGTGRLSIGASLLGASYVIGVDIDLKAIKTAIQNAKELGVKDNINFILASIEKFSIKGDTVIQNPPFGVQRRSADRAFLKAAINSAKVVYSLHKSGNQNRRFITKFVSELGGKITDIIPLTIEIPHMFDFHMKRWHKVKVDLYRILVGNERRTKSVAGA</sequence>
<reference evidence="2 3" key="1">
    <citation type="submission" date="2018-06" db="EMBL/GenBank/DDBJ databases">
        <title>Extensive metabolic versatility and redundancy in microbially diverse, dynamic hydrothermal sediments.</title>
        <authorList>
            <person name="Dombrowski N."/>
            <person name="Teske A."/>
            <person name="Baker B.J."/>
        </authorList>
    </citation>
    <scope>NUCLEOTIDE SEQUENCE [LARGE SCALE GENOMIC DNA]</scope>
    <source>
        <strain evidence="2">B30_G17</strain>
    </source>
</reference>
<keyword evidence="2" id="KW-0489">Methyltransferase</keyword>
<evidence type="ECO:0000259" key="1">
    <source>
        <dbReference type="Pfam" id="PF13847"/>
    </source>
</evidence>
<organism evidence="2 3">
    <name type="scientific">Thermoproteota archaeon</name>
    <dbReference type="NCBI Taxonomy" id="2056631"/>
    <lineage>
        <taxon>Archaea</taxon>
        <taxon>Thermoproteota</taxon>
    </lineage>
</organism>
<keyword evidence="2" id="KW-0808">Transferase</keyword>
<dbReference type="PANTHER" id="PTHR23290">
    <property type="entry name" value="RRNA N6-ADENOSINE-METHYLTRANSFERASE METTL5"/>
    <property type="match status" value="1"/>
</dbReference>
<dbReference type="InterPro" id="IPR025714">
    <property type="entry name" value="Methyltranfer_dom"/>
</dbReference>
<feature type="domain" description="Methyltransferase" evidence="1">
    <location>
        <begin position="27"/>
        <end position="139"/>
    </location>
</feature>
<dbReference type="InterPro" id="IPR051720">
    <property type="entry name" value="rRNA_MeTrfase/Polyamine_Synth"/>
</dbReference>
<evidence type="ECO:0000313" key="2">
    <source>
        <dbReference type="EMBL" id="RLE50823.1"/>
    </source>
</evidence>
<dbReference type="CDD" id="cd02440">
    <property type="entry name" value="AdoMet_MTases"/>
    <property type="match status" value="1"/>
</dbReference>